<proteinExistence type="predicted"/>
<comment type="caution">
    <text evidence="1">The sequence shown here is derived from an EMBL/GenBank/DDBJ whole genome shotgun (WGS) entry which is preliminary data.</text>
</comment>
<organism evidence="1 2">
    <name type="scientific">Pseudomarimonas arenosa</name>
    <dbReference type="NCBI Taxonomy" id="2774145"/>
    <lineage>
        <taxon>Bacteria</taxon>
        <taxon>Pseudomonadati</taxon>
        <taxon>Pseudomonadota</taxon>
        <taxon>Gammaproteobacteria</taxon>
        <taxon>Lysobacterales</taxon>
        <taxon>Lysobacteraceae</taxon>
        <taxon>Pseudomarimonas</taxon>
    </lineage>
</organism>
<evidence type="ECO:0000313" key="2">
    <source>
        <dbReference type="Proteomes" id="UP000613768"/>
    </source>
</evidence>
<evidence type="ECO:0000313" key="1">
    <source>
        <dbReference type="EMBL" id="MBD8527518.1"/>
    </source>
</evidence>
<accession>A0AAW3ZNH5</accession>
<sequence>MDDVYNPSIAPVADTWLALPEMDRINLVEAFHQLSGDFGESLRLHASMHVVVENQLALGEPAETGRALSRLLAEGLDRHEAIHAIASVVCEHIFPVLKATAEAPVAFDSKSYINALNNLSEKSWRGES</sequence>
<dbReference type="Proteomes" id="UP000613768">
    <property type="component" value="Unassembled WGS sequence"/>
</dbReference>
<keyword evidence="2" id="KW-1185">Reference proteome</keyword>
<dbReference type="InterPro" id="IPR014993">
    <property type="entry name" value="DUF1841"/>
</dbReference>
<dbReference type="Pfam" id="PF08897">
    <property type="entry name" value="DUF1841"/>
    <property type="match status" value="1"/>
</dbReference>
<dbReference type="EMBL" id="JACYTR010000054">
    <property type="protein sequence ID" value="MBD8527518.1"/>
    <property type="molecule type" value="Genomic_DNA"/>
</dbReference>
<reference evidence="1 2" key="1">
    <citation type="submission" date="2020-09" db="EMBL/GenBank/DDBJ databases">
        <title>Pseudoxanthomonas sp. CAU 1598 isolated from sand of Yaerae Beach.</title>
        <authorList>
            <person name="Kim W."/>
        </authorList>
    </citation>
    <scope>NUCLEOTIDE SEQUENCE [LARGE SCALE GENOMIC DNA]</scope>
    <source>
        <strain evidence="1 2">CAU 1598</strain>
    </source>
</reference>
<gene>
    <name evidence="1" type="ORF">IFO71_17380</name>
</gene>
<dbReference type="RefSeq" id="WP_192030938.1">
    <property type="nucleotide sequence ID" value="NZ_JACYTR010000054.1"/>
</dbReference>
<name>A0AAW3ZNH5_9GAMM</name>
<dbReference type="AlphaFoldDB" id="A0AAW3ZNH5"/>
<protein>
    <submittedName>
        <fullName evidence="1">DUF1841 family protein</fullName>
    </submittedName>
</protein>